<dbReference type="Proteomes" id="UP001602322">
    <property type="component" value="Unassembled WGS sequence"/>
</dbReference>
<proteinExistence type="predicted"/>
<protein>
    <submittedName>
        <fullName evidence="1">5'-nucleotidase</fullName>
    </submittedName>
</protein>
<gene>
    <name evidence="1" type="ORF">ACFY8O_19070</name>
</gene>
<evidence type="ECO:0000313" key="2">
    <source>
        <dbReference type="Proteomes" id="UP001602322"/>
    </source>
</evidence>
<evidence type="ECO:0000313" key="1">
    <source>
        <dbReference type="EMBL" id="MFF5898019.1"/>
    </source>
</evidence>
<comment type="caution">
    <text evidence="1">The sequence shown here is derived from an EMBL/GenBank/DDBJ whole genome shotgun (WGS) entry which is preliminary data.</text>
</comment>
<dbReference type="EMBL" id="JBIBEG010000005">
    <property type="protein sequence ID" value="MFF5898019.1"/>
    <property type="molecule type" value="Genomic_DNA"/>
</dbReference>
<sequence length="75" mass="7380">MLATAFVGALAYGALGVHDITWGAAPAEQATAVPGDITWGAAPADITWGATSGDITWGVAPRDITWGAAPTGTAA</sequence>
<accession>A0ABW6X7H2</accession>
<name>A0ABW6X7H2_9ACTN</name>
<organism evidence="1 2">
    <name type="scientific">Streptomyces argenteolus</name>
    <dbReference type="NCBI Taxonomy" id="67274"/>
    <lineage>
        <taxon>Bacteria</taxon>
        <taxon>Bacillati</taxon>
        <taxon>Actinomycetota</taxon>
        <taxon>Actinomycetes</taxon>
        <taxon>Kitasatosporales</taxon>
        <taxon>Streptomycetaceae</taxon>
        <taxon>Streptomyces</taxon>
    </lineage>
</organism>
<dbReference type="RefSeq" id="WP_387903856.1">
    <property type="nucleotide sequence ID" value="NZ_JBIBEG010000005.1"/>
</dbReference>
<reference evidence="1 2" key="1">
    <citation type="submission" date="2024-10" db="EMBL/GenBank/DDBJ databases">
        <title>The Natural Products Discovery Center: Release of the First 8490 Sequenced Strains for Exploring Actinobacteria Biosynthetic Diversity.</title>
        <authorList>
            <person name="Kalkreuter E."/>
            <person name="Kautsar S.A."/>
            <person name="Yang D."/>
            <person name="Bader C.D."/>
            <person name="Teijaro C.N."/>
            <person name="Fluegel L."/>
            <person name="Davis C.M."/>
            <person name="Simpson J.R."/>
            <person name="Lauterbach L."/>
            <person name="Steele A.D."/>
            <person name="Gui C."/>
            <person name="Meng S."/>
            <person name="Li G."/>
            <person name="Viehrig K."/>
            <person name="Ye F."/>
            <person name="Su P."/>
            <person name="Kiefer A.F."/>
            <person name="Nichols A."/>
            <person name="Cepeda A.J."/>
            <person name="Yan W."/>
            <person name="Fan B."/>
            <person name="Jiang Y."/>
            <person name="Adhikari A."/>
            <person name="Zheng C.-J."/>
            <person name="Schuster L."/>
            <person name="Cowan T.M."/>
            <person name="Smanski M.J."/>
            <person name="Chevrette M.G."/>
            <person name="De Carvalho L.P.S."/>
            <person name="Shen B."/>
        </authorList>
    </citation>
    <scope>NUCLEOTIDE SEQUENCE [LARGE SCALE GENOMIC DNA]</scope>
    <source>
        <strain evidence="1 2">NPDC012540</strain>
    </source>
</reference>
<keyword evidence="2" id="KW-1185">Reference proteome</keyword>